<evidence type="ECO:0000259" key="1">
    <source>
        <dbReference type="Pfam" id="PF16242"/>
    </source>
</evidence>
<dbReference type="InterPro" id="IPR038725">
    <property type="entry name" value="YdaG_split_barrel_FMN-bd"/>
</dbReference>
<dbReference type="SUPFAM" id="SSF50475">
    <property type="entry name" value="FMN-binding split barrel"/>
    <property type="match status" value="1"/>
</dbReference>
<organism evidence="2 3">
    <name type="scientific">Mucilaginibacter robiniae</name>
    <dbReference type="NCBI Taxonomy" id="2728022"/>
    <lineage>
        <taxon>Bacteria</taxon>
        <taxon>Pseudomonadati</taxon>
        <taxon>Bacteroidota</taxon>
        <taxon>Sphingobacteriia</taxon>
        <taxon>Sphingobacteriales</taxon>
        <taxon>Sphingobacteriaceae</taxon>
        <taxon>Mucilaginibacter</taxon>
    </lineage>
</organism>
<gene>
    <name evidence="2" type="ORF">HH214_20265</name>
</gene>
<sequence>MDYEKDMKKLENIDMLRTMIDKSKTGMLTTFTATNGFHSRPMGTAQLDVDGSLWFFTNEFSPKVAEISQDNKVNVTYTNSGASTYISINGIASVVDNRVKMQELWDPYIQAFFPNGLEDPTLTLLKVDVSDVEYWDNSAGPLAVAFKWIQAKITGKKYEEGEHNKMSL</sequence>
<feature type="domain" description="General stress protein FMN-binding split barrel" evidence="1">
    <location>
        <begin position="12"/>
        <end position="159"/>
    </location>
</feature>
<evidence type="ECO:0000313" key="3">
    <source>
        <dbReference type="Proteomes" id="UP000503278"/>
    </source>
</evidence>
<dbReference type="PANTHER" id="PTHR34818:SF1">
    <property type="entry name" value="PROTEIN BLI-3"/>
    <property type="match status" value="1"/>
</dbReference>
<name>A0A7L5E3Y9_9SPHI</name>
<dbReference type="PANTHER" id="PTHR34818">
    <property type="entry name" value="PROTEIN BLI-3"/>
    <property type="match status" value="1"/>
</dbReference>
<evidence type="ECO:0000313" key="2">
    <source>
        <dbReference type="EMBL" id="QJD98042.1"/>
    </source>
</evidence>
<dbReference type="InterPro" id="IPR052917">
    <property type="entry name" value="Stress-Dev_Protein"/>
</dbReference>
<dbReference type="InterPro" id="IPR012349">
    <property type="entry name" value="Split_barrel_FMN-bd"/>
</dbReference>
<dbReference type="Gene3D" id="2.30.110.10">
    <property type="entry name" value="Electron Transport, Fmn-binding Protein, Chain A"/>
    <property type="match status" value="1"/>
</dbReference>
<dbReference type="Pfam" id="PF16242">
    <property type="entry name" value="Pyrid_ox_like"/>
    <property type="match status" value="1"/>
</dbReference>
<protein>
    <submittedName>
        <fullName evidence="2">Pyridoxamine 5'-phosphate oxidase family protein</fullName>
    </submittedName>
</protein>
<dbReference type="Proteomes" id="UP000503278">
    <property type="component" value="Chromosome"/>
</dbReference>
<accession>A0A7L5E3Y9</accession>
<proteinExistence type="predicted"/>
<dbReference type="RefSeq" id="WP_169610743.1">
    <property type="nucleotide sequence ID" value="NZ_CP051682.1"/>
</dbReference>
<dbReference type="KEGG" id="mrob:HH214_20265"/>
<dbReference type="EMBL" id="CP051682">
    <property type="protein sequence ID" value="QJD98042.1"/>
    <property type="molecule type" value="Genomic_DNA"/>
</dbReference>
<reference evidence="2 3" key="1">
    <citation type="submission" date="2020-04" db="EMBL/GenBank/DDBJ databases">
        <title>Genome sequencing of novel species.</title>
        <authorList>
            <person name="Heo J."/>
            <person name="Kim S.-J."/>
            <person name="Kim J.-S."/>
            <person name="Hong S.-B."/>
            <person name="Kwon S.-W."/>
        </authorList>
    </citation>
    <scope>NUCLEOTIDE SEQUENCE [LARGE SCALE GENOMIC DNA]</scope>
    <source>
        <strain evidence="2 3">F39-2</strain>
    </source>
</reference>
<dbReference type="AlphaFoldDB" id="A0A7L5E3Y9"/>
<keyword evidence="3" id="KW-1185">Reference proteome</keyword>